<dbReference type="Proteomes" id="UP000193689">
    <property type="component" value="Unassembled WGS sequence"/>
</dbReference>
<name>A0A1Y2E1P4_9PEZI</name>
<dbReference type="GeneID" id="63776416"/>
<feature type="chain" id="PRO_5012192310" evidence="1">
    <location>
        <begin position="21"/>
        <end position="60"/>
    </location>
</feature>
<dbReference type="RefSeq" id="XP_040716581.1">
    <property type="nucleotide sequence ID" value="XM_040860204.1"/>
</dbReference>
<accession>A0A1Y2E1P4</accession>
<sequence length="60" mass="6811">MASILRVVVICWLFLPFINASDVATERCLTSCETTGPNPSNWIHVHWRDVFNKCTTPCCL</sequence>
<feature type="signal peptide" evidence="1">
    <location>
        <begin position="1"/>
        <end position="20"/>
    </location>
</feature>
<dbReference type="InParanoid" id="A0A1Y2E1P4"/>
<proteinExistence type="predicted"/>
<evidence type="ECO:0000313" key="3">
    <source>
        <dbReference type="Proteomes" id="UP000193689"/>
    </source>
</evidence>
<gene>
    <name evidence="2" type="ORF">BCR38DRAFT_432752</name>
</gene>
<dbReference type="EMBL" id="MCFJ01000006">
    <property type="protein sequence ID" value="ORY65429.1"/>
    <property type="molecule type" value="Genomic_DNA"/>
</dbReference>
<evidence type="ECO:0000313" key="2">
    <source>
        <dbReference type="EMBL" id="ORY65429.1"/>
    </source>
</evidence>
<keyword evidence="1" id="KW-0732">Signal</keyword>
<feature type="non-terminal residue" evidence="2">
    <location>
        <position position="60"/>
    </location>
</feature>
<comment type="caution">
    <text evidence="2">The sequence shown here is derived from an EMBL/GenBank/DDBJ whole genome shotgun (WGS) entry which is preliminary data.</text>
</comment>
<keyword evidence="3" id="KW-1185">Reference proteome</keyword>
<dbReference type="AlphaFoldDB" id="A0A1Y2E1P4"/>
<reference evidence="2 3" key="1">
    <citation type="submission" date="2016-07" db="EMBL/GenBank/DDBJ databases">
        <title>Pervasive Adenine N6-methylation of Active Genes in Fungi.</title>
        <authorList>
            <consortium name="DOE Joint Genome Institute"/>
            <person name="Mondo S.J."/>
            <person name="Dannebaum R.O."/>
            <person name="Kuo R.C."/>
            <person name="Labutti K."/>
            <person name="Haridas S."/>
            <person name="Kuo A."/>
            <person name="Salamov A."/>
            <person name="Ahrendt S.R."/>
            <person name="Lipzen A."/>
            <person name="Sullivan W."/>
            <person name="Andreopoulos W.B."/>
            <person name="Clum A."/>
            <person name="Lindquist E."/>
            <person name="Daum C."/>
            <person name="Ramamoorthy G.K."/>
            <person name="Gryganskyi A."/>
            <person name="Culley D."/>
            <person name="Magnuson J.K."/>
            <person name="James T.Y."/>
            <person name="O'Malley M.A."/>
            <person name="Stajich J.E."/>
            <person name="Spatafora J.W."/>
            <person name="Visel A."/>
            <person name="Grigoriev I.V."/>
        </authorList>
    </citation>
    <scope>NUCLEOTIDE SEQUENCE [LARGE SCALE GENOMIC DNA]</scope>
    <source>
        <strain evidence="2 3">CBS 129021</strain>
    </source>
</reference>
<organism evidence="2 3">
    <name type="scientific">Pseudomassariella vexata</name>
    <dbReference type="NCBI Taxonomy" id="1141098"/>
    <lineage>
        <taxon>Eukaryota</taxon>
        <taxon>Fungi</taxon>
        <taxon>Dikarya</taxon>
        <taxon>Ascomycota</taxon>
        <taxon>Pezizomycotina</taxon>
        <taxon>Sordariomycetes</taxon>
        <taxon>Xylariomycetidae</taxon>
        <taxon>Amphisphaeriales</taxon>
        <taxon>Pseudomassariaceae</taxon>
        <taxon>Pseudomassariella</taxon>
    </lineage>
</organism>
<evidence type="ECO:0000256" key="1">
    <source>
        <dbReference type="SAM" id="SignalP"/>
    </source>
</evidence>
<protein>
    <submittedName>
        <fullName evidence="2">Uncharacterized protein</fullName>
    </submittedName>
</protein>